<comment type="function">
    <text evidence="1">May be involved in a process influencing telomere capping.</text>
</comment>
<dbReference type="InterPro" id="IPR039024">
    <property type="entry name" value="RTC4"/>
</dbReference>
<feature type="compositionally biased region" description="Basic and acidic residues" evidence="8">
    <location>
        <begin position="131"/>
        <end position="146"/>
    </location>
</feature>
<proteinExistence type="inferred from homology"/>
<accession>A0AAD7I2B0</accession>
<dbReference type="AlphaFoldDB" id="A0AAD7I2B0"/>
<evidence type="ECO:0000256" key="1">
    <source>
        <dbReference type="ARBA" id="ARBA00002738"/>
    </source>
</evidence>
<evidence type="ECO:0000256" key="5">
    <source>
        <dbReference type="ARBA" id="ARBA00015162"/>
    </source>
</evidence>
<protein>
    <recommendedName>
        <fullName evidence="5">Restriction of telomere capping protein 4</fullName>
    </recommendedName>
</protein>
<dbReference type="InterPro" id="IPR028094">
    <property type="entry name" value="RTC4_C"/>
</dbReference>
<evidence type="ECO:0000256" key="3">
    <source>
        <dbReference type="ARBA" id="ARBA00004496"/>
    </source>
</evidence>
<comment type="caution">
    <text evidence="10">The sequence shown here is derived from an EMBL/GenBank/DDBJ whole genome shotgun (WGS) entry which is preliminary data.</text>
</comment>
<feature type="compositionally biased region" description="Acidic residues" evidence="8">
    <location>
        <begin position="116"/>
        <end position="130"/>
    </location>
</feature>
<feature type="compositionally biased region" description="Basic and acidic residues" evidence="8">
    <location>
        <begin position="480"/>
        <end position="501"/>
    </location>
</feature>
<keyword evidence="6" id="KW-0963">Cytoplasm</keyword>
<dbReference type="PANTHER" id="PTHR41391:SF1">
    <property type="entry name" value="RESTRICTION OF TELOMERE CAPPING PROTEIN 4"/>
    <property type="match status" value="1"/>
</dbReference>
<organism evidence="10 11">
    <name type="scientific">Mycena metata</name>
    <dbReference type="NCBI Taxonomy" id="1033252"/>
    <lineage>
        <taxon>Eukaryota</taxon>
        <taxon>Fungi</taxon>
        <taxon>Dikarya</taxon>
        <taxon>Basidiomycota</taxon>
        <taxon>Agaricomycotina</taxon>
        <taxon>Agaricomycetes</taxon>
        <taxon>Agaricomycetidae</taxon>
        <taxon>Agaricales</taxon>
        <taxon>Marasmiineae</taxon>
        <taxon>Mycenaceae</taxon>
        <taxon>Mycena</taxon>
    </lineage>
</organism>
<name>A0AAD7I2B0_9AGAR</name>
<gene>
    <name evidence="10" type="ORF">B0H16DRAFT_1732280</name>
</gene>
<feature type="compositionally biased region" description="Acidic residues" evidence="8">
    <location>
        <begin position="147"/>
        <end position="162"/>
    </location>
</feature>
<dbReference type="Proteomes" id="UP001215598">
    <property type="component" value="Unassembled WGS sequence"/>
</dbReference>
<dbReference type="GO" id="GO:0005634">
    <property type="term" value="C:nucleus"/>
    <property type="evidence" value="ECO:0007669"/>
    <property type="project" value="UniProtKB-SubCell"/>
</dbReference>
<evidence type="ECO:0000259" key="9">
    <source>
        <dbReference type="Pfam" id="PF14474"/>
    </source>
</evidence>
<evidence type="ECO:0000313" key="11">
    <source>
        <dbReference type="Proteomes" id="UP001215598"/>
    </source>
</evidence>
<feature type="domain" description="Restriction of telomere capping protein 4 C-terminal" evidence="9">
    <location>
        <begin position="359"/>
        <end position="461"/>
    </location>
</feature>
<evidence type="ECO:0000256" key="8">
    <source>
        <dbReference type="SAM" id="MobiDB-lite"/>
    </source>
</evidence>
<dbReference type="Pfam" id="PF14474">
    <property type="entry name" value="RTC4"/>
    <property type="match status" value="1"/>
</dbReference>
<comment type="subcellular location">
    <subcellularLocation>
        <location evidence="3">Cytoplasm</location>
    </subcellularLocation>
    <subcellularLocation>
        <location evidence="2">Nucleus</location>
    </subcellularLocation>
</comment>
<evidence type="ECO:0000256" key="4">
    <source>
        <dbReference type="ARBA" id="ARBA00009461"/>
    </source>
</evidence>
<dbReference type="GO" id="GO:0005737">
    <property type="term" value="C:cytoplasm"/>
    <property type="evidence" value="ECO:0007669"/>
    <property type="project" value="UniProtKB-SubCell"/>
</dbReference>
<evidence type="ECO:0000256" key="2">
    <source>
        <dbReference type="ARBA" id="ARBA00004123"/>
    </source>
</evidence>
<reference evidence="10" key="1">
    <citation type="submission" date="2023-03" db="EMBL/GenBank/DDBJ databases">
        <title>Massive genome expansion in bonnet fungi (Mycena s.s.) driven by repeated elements and novel gene families across ecological guilds.</title>
        <authorList>
            <consortium name="Lawrence Berkeley National Laboratory"/>
            <person name="Harder C.B."/>
            <person name="Miyauchi S."/>
            <person name="Viragh M."/>
            <person name="Kuo A."/>
            <person name="Thoen E."/>
            <person name="Andreopoulos B."/>
            <person name="Lu D."/>
            <person name="Skrede I."/>
            <person name="Drula E."/>
            <person name="Henrissat B."/>
            <person name="Morin E."/>
            <person name="Kohler A."/>
            <person name="Barry K."/>
            <person name="LaButti K."/>
            <person name="Morin E."/>
            <person name="Salamov A."/>
            <person name="Lipzen A."/>
            <person name="Mereny Z."/>
            <person name="Hegedus B."/>
            <person name="Baldrian P."/>
            <person name="Stursova M."/>
            <person name="Weitz H."/>
            <person name="Taylor A."/>
            <person name="Grigoriev I.V."/>
            <person name="Nagy L.G."/>
            <person name="Martin F."/>
            <person name="Kauserud H."/>
        </authorList>
    </citation>
    <scope>NUCLEOTIDE SEQUENCE</scope>
    <source>
        <strain evidence="10">CBHHK182m</strain>
    </source>
</reference>
<evidence type="ECO:0000256" key="7">
    <source>
        <dbReference type="ARBA" id="ARBA00023242"/>
    </source>
</evidence>
<feature type="region of interest" description="Disordered" evidence="8">
    <location>
        <begin position="453"/>
        <end position="566"/>
    </location>
</feature>
<dbReference type="PANTHER" id="PTHR41391">
    <property type="entry name" value="RESTRICTION OF TELOMERE CAPPING PROTEIN 4"/>
    <property type="match status" value="1"/>
</dbReference>
<feature type="compositionally biased region" description="Basic residues" evidence="8">
    <location>
        <begin position="624"/>
        <end position="634"/>
    </location>
</feature>
<dbReference type="EMBL" id="JARKIB010000138">
    <property type="protein sequence ID" value="KAJ7733469.1"/>
    <property type="molecule type" value="Genomic_DNA"/>
</dbReference>
<keyword evidence="7" id="KW-0539">Nucleus</keyword>
<feature type="region of interest" description="Disordered" evidence="8">
    <location>
        <begin position="104"/>
        <end position="216"/>
    </location>
</feature>
<comment type="similarity">
    <text evidence="4">Belongs to the RTC4 family.</text>
</comment>
<evidence type="ECO:0000313" key="10">
    <source>
        <dbReference type="EMBL" id="KAJ7733469.1"/>
    </source>
</evidence>
<evidence type="ECO:0000256" key="6">
    <source>
        <dbReference type="ARBA" id="ARBA00022490"/>
    </source>
</evidence>
<keyword evidence="11" id="KW-1185">Reference proteome</keyword>
<feature type="compositionally biased region" description="Basic residues" evidence="8">
    <location>
        <begin position="166"/>
        <end position="178"/>
    </location>
</feature>
<sequence length="692" mass="77461">MTRKATAKHSNVEKMHEINEELRKQKQTIGLLSFLQRMVKDQVHEYLPVSKTISQQEKLRVEHTIVQIGKVAPYFERFEGHWPAHDMIAAYSLNMKGRRERDAKLEKLAESGGAVDDSEQEYEDESEVEDDMSRNKESKPKLKPTELEEDDEVEGEGELEPEESPKRKKMKPNPKPKPQKPDHDNLFDSEDESPPNKGKSKALVAPLPKPSYHPSPRFDWSDVPSYCYNCDEEIPPTPNTHLLTLFWRRDTLIDKVGLQGKGVAHLELTICAAITQEKSIGPLTQRAVDNQWPTEPDFSALPARIRKFSTKLYQIMEDPSVLQGFAVWRNFRLNIGGGIFRFSKAVSKADFIYATLGKRCGYYGPKGESVINACLITMLSKHEDALAYALFDTLHDIVLTNPRQFDAYDESSNLLLLEDFIFYILTPFAANLLIAEDLKIDVVNADDVRTTSNDYGEALHPDDQEIDEEHPPSPKVPKVIKTEKRARFVVKDADEVPEKSPKPPQSTFKSGSAKPAVKSNEVKGNGGKRAFSVTDFEESDQPKLKSQPEAIVKKEPVKSNSSRRHSARAPLFLAAPAPATARAPHCSQQRVCSIHAIFRTPPTFPGCIPPLLPPYAPSAAVFHRSRPPPPRTHRTAPSGGSTAHMLPSEPHARPPPVSAPTATLVVRVPPFLAAPALRRRARSPRTQSLRPT</sequence>
<feature type="region of interest" description="Disordered" evidence="8">
    <location>
        <begin position="624"/>
        <end position="659"/>
    </location>
</feature>